<dbReference type="AlphaFoldDB" id="W4LVI5"/>
<accession>W4LVI5</accession>
<sequence length="35" mass="4081">MPYLHDARVQVKMVQKLLIVPREVRGFIKGNVSEE</sequence>
<dbReference type="Proteomes" id="UP000019141">
    <property type="component" value="Unassembled WGS sequence"/>
</dbReference>
<organism evidence="1 2">
    <name type="scientific">Entotheonella factor</name>
    <dbReference type="NCBI Taxonomy" id="1429438"/>
    <lineage>
        <taxon>Bacteria</taxon>
        <taxon>Pseudomonadati</taxon>
        <taxon>Nitrospinota/Tectimicrobiota group</taxon>
        <taxon>Candidatus Tectimicrobiota</taxon>
        <taxon>Candidatus Entotheonellia</taxon>
        <taxon>Candidatus Entotheonellales</taxon>
        <taxon>Candidatus Entotheonellaceae</taxon>
        <taxon>Candidatus Entotheonella</taxon>
    </lineage>
</organism>
<proteinExistence type="predicted"/>
<name>W4LVI5_ENTF1</name>
<dbReference type="HOGENOM" id="CLU_3363957_0_0_7"/>
<gene>
    <name evidence="1" type="ORF">ETSY1_07615</name>
</gene>
<reference evidence="1 2" key="1">
    <citation type="journal article" date="2014" name="Nature">
        <title>An environmental bacterial taxon with a large and distinct metabolic repertoire.</title>
        <authorList>
            <person name="Wilson M.C."/>
            <person name="Mori T."/>
            <person name="Ruckert C."/>
            <person name="Uria A.R."/>
            <person name="Helf M.J."/>
            <person name="Takada K."/>
            <person name="Gernert C."/>
            <person name="Steffens U.A."/>
            <person name="Heycke N."/>
            <person name="Schmitt S."/>
            <person name="Rinke C."/>
            <person name="Helfrich E.J."/>
            <person name="Brachmann A.O."/>
            <person name="Gurgui C."/>
            <person name="Wakimoto T."/>
            <person name="Kracht M."/>
            <person name="Crusemann M."/>
            <person name="Hentschel U."/>
            <person name="Abe I."/>
            <person name="Matsunaga S."/>
            <person name="Kalinowski J."/>
            <person name="Takeyama H."/>
            <person name="Piel J."/>
        </authorList>
    </citation>
    <scope>NUCLEOTIDE SEQUENCE [LARGE SCALE GENOMIC DNA]</scope>
    <source>
        <strain evidence="2">TSY1</strain>
    </source>
</reference>
<evidence type="ECO:0000313" key="2">
    <source>
        <dbReference type="Proteomes" id="UP000019141"/>
    </source>
</evidence>
<dbReference type="EMBL" id="AZHW01000238">
    <property type="protein sequence ID" value="ETX01377.1"/>
    <property type="molecule type" value="Genomic_DNA"/>
</dbReference>
<evidence type="ECO:0000313" key="1">
    <source>
        <dbReference type="EMBL" id="ETX01377.1"/>
    </source>
</evidence>
<comment type="caution">
    <text evidence="1">The sequence shown here is derived from an EMBL/GenBank/DDBJ whole genome shotgun (WGS) entry which is preliminary data.</text>
</comment>
<protein>
    <submittedName>
        <fullName evidence="1">Uncharacterized protein</fullName>
    </submittedName>
</protein>
<keyword evidence="2" id="KW-1185">Reference proteome</keyword>